<dbReference type="InterPro" id="IPR000719">
    <property type="entry name" value="Prot_kinase_dom"/>
</dbReference>
<sequence length="204" mass="22932">MLGMDTILDVGDGKQTVGEFYFKSDKLRSFNNGSYQTIDLFEKIRMVGKGAFGTAVLYKKKDDNSLVVLKEINMSELNSQERQMAMNETRVLAMLNHPNIICYYDTFEDNGVLMIEMEYADDGTLAQFLAKSESAIEEKKIFSMFSQIVSGLAHMHDQKVLHRDLKTANIFLTKEGVVKIGDFGVSKVISSRIAANTVLGWYIG</sequence>
<keyword evidence="11" id="KW-1185">Reference proteome</keyword>
<dbReference type="SMART" id="SM00220">
    <property type="entry name" value="S_TKc"/>
    <property type="match status" value="1"/>
</dbReference>
<dbReference type="EMBL" id="EAAA01002776">
    <property type="status" value="NOT_ANNOTATED_CDS"/>
    <property type="molecule type" value="Genomic_DNA"/>
</dbReference>
<dbReference type="FunFam" id="3.30.200.20:FF:000097">
    <property type="entry name" value="Probable serine/threonine-protein kinase nek1"/>
    <property type="match status" value="1"/>
</dbReference>
<dbReference type="PANTHER" id="PTHR44535">
    <property type="entry name" value="PROTEIN CBG16200"/>
    <property type="match status" value="1"/>
</dbReference>
<dbReference type="PROSITE" id="PS00108">
    <property type="entry name" value="PROTEIN_KINASE_ST"/>
    <property type="match status" value="1"/>
</dbReference>
<dbReference type="Gene3D" id="1.10.510.10">
    <property type="entry name" value="Transferase(Phosphotransferase) domain 1"/>
    <property type="match status" value="1"/>
</dbReference>
<comment type="similarity">
    <text evidence="1">Belongs to the protein kinase superfamily. NEK Ser/Thr protein kinase family. NIMA subfamily.</text>
</comment>
<dbReference type="AlphaFoldDB" id="F6WS34"/>
<dbReference type="SUPFAM" id="SSF56112">
    <property type="entry name" value="Protein kinase-like (PK-like)"/>
    <property type="match status" value="1"/>
</dbReference>
<dbReference type="HOGENOM" id="CLU_000288_63_23_1"/>
<dbReference type="GO" id="GO:0005524">
    <property type="term" value="F:ATP binding"/>
    <property type="evidence" value="ECO:0007669"/>
    <property type="project" value="UniProtKB-UniRule"/>
</dbReference>
<dbReference type="PROSITE" id="PS00107">
    <property type="entry name" value="PROTEIN_KINASE_ATP"/>
    <property type="match status" value="1"/>
</dbReference>
<evidence type="ECO:0000256" key="2">
    <source>
        <dbReference type="ARBA" id="ARBA00022527"/>
    </source>
</evidence>
<dbReference type="Gene3D" id="3.30.200.20">
    <property type="entry name" value="Phosphorylase Kinase, domain 1"/>
    <property type="match status" value="1"/>
</dbReference>
<dbReference type="InterPro" id="IPR008271">
    <property type="entry name" value="Ser/Thr_kinase_AS"/>
</dbReference>
<dbReference type="InterPro" id="IPR051997">
    <property type="entry name" value="STK_NEK"/>
</dbReference>
<evidence type="ECO:0000259" key="9">
    <source>
        <dbReference type="PROSITE" id="PS50011"/>
    </source>
</evidence>
<dbReference type="OMA" id="IMEFCER"/>
<evidence type="ECO:0000256" key="3">
    <source>
        <dbReference type="ARBA" id="ARBA00022679"/>
    </source>
</evidence>
<dbReference type="InterPro" id="IPR011009">
    <property type="entry name" value="Kinase-like_dom_sf"/>
</dbReference>
<evidence type="ECO:0000256" key="6">
    <source>
        <dbReference type="ARBA" id="ARBA00022840"/>
    </source>
</evidence>
<reference evidence="10" key="4">
    <citation type="submission" date="2025-09" db="UniProtKB">
        <authorList>
            <consortium name="Ensembl"/>
        </authorList>
    </citation>
    <scope>IDENTIFICATION</scope>
</reference>
<feature type="domain" description="Protein kinase" evidence="9">
    <location>
        <begin position="41"/>
        <end position="204"/>
    </location>
</feature>
<reference evidence="10" key="2">
    <citation type="journal article" date="2008" name="Genome Biol.">
        <title>Improved genome assembly and evidence-based global gene model set for the chordate Ciona intestinalis: new insight into intron and operon populations.</title>
        <authorList>
            <person name="Satou Y."/>
            <person name="Mineta K."/>
            <person name="Ogasawara M."/>
            <person name="Sasakura Y."/>
            <person name="Shoguchi E."/>
            <person name="Ueno K."/>
            <person name="Yamada L."/>
            <person name="Matsumoto J."/>
            <person name="Wasserscheid J."/>
            <person name="Dewar K."/>
            <person name="Wiley G.B."/>
            <person name="Macmil S.L."/>
            <person name="Roe B.A."/>
            <person name="Zeller R.W."/>
            <person name="Hastings K.E."/>
            <person name="Lemaire P."/>
            <person name="Lindquist E."/>
            <person name="Endo T."/>
            <person name="Hotta K."/>
            <person name="Inaba K."/>
        </authorList>
    </citation>
    <scope>NUCLEOTIDE SEQUENCE [LARGE SCALE GENOMIC DNA]</scope>
    <source>
        <strain evidence="10">wild type</strain>
    </source>
</reference>
<evidence type="ECO:0000256" key="7">
    <source>
        <dbReference type="PROSITE-ProRule" id="PRU10141"/>
    </source>
</evidence>
<reference evidence="10" key="3">
    <citation type="submission" date="2025-08" db="UniProtKB">
        <authorList>
            <consortium name="Ensembl"/>
        </authorList>
    </citation>
    <scope>IDENTIFICATION</scope>
</reference>
<keyword evidence="5" id="KW-0418">Kinase</keyword>
<evidence type="ECO:0000313" key="11">
    <source>
        <dbReference type="Proteomes" id="UP000008144"/>
    </source>
</evidence>
<evidence type="ECO:0000256" key="8">
    <source>
        <dbReference type="RuleBase" id="RU000304"/>
    </source>
</evidence>
<dbReference type="InterPro" id="IPR017441">
    <property type="entry name" value="Protein_kinase_ATP_BS"/>
</dbReference>
<evidence type="ECO:0000256" key="4">
    <source>
        <dbReference type="ARBA" id="ARBA00022741"/>
    </source>
</evidence>
<dbReference type="GeneTree" id="ENSGT00940000165312"/>
<dbReference type="PANTHER" id="PTHR44535:SF5">
    <property type="entry name" value="PROTEIN KINASE DOMAIN-CONTAINING PROTEIN"/>
    <property type="match status" value="1"/>
</dbReference>
<feature type="binding site" evidence="7">
    <location>
        <position position="70"/>
    </location>
    <ligand>
        <name>ATP</name>
        <dbReference type="ChEBI" id="CHEBI:30616"/>
    </ligand>
</feature>
<keyword evidence="2 8" id="KW-0723">Serine/threonine-protein kinase</keyword>
<evidence type="ECO:0000256" key="5">
    <source>
        <dbReference type="ARBA" id="ARBA00022777"/>
    </source>
</evidence>
<keyword evidence="3" id="KW-0808">Transferase</keyword>
<reference evidence="11" key="1">
    <citation type="journal article" date="2002" name="Science">
        <title>The draft genome of Ciona intestinalis: insights into chordate and vertebrate origins.</title>
        <authorList>
            <person name="Dehal P."/>
            <person name="Satou Y."/>
            <person name="Campbell R.K."/>
            <person name="Chapman J."/>
            <person name="Degnan B."/>
            <person name="De Tomaso A."/>
            <person name="Davidson B."/>
            <person name="Di Gregorio A."/>
            <person name="Gelpke M."/>
            <person name="Goodstein D.M."/>
            <person name="Harafuji N."/>
            <person name="Hastings K.E."/>
            <person name="Ho I."/>
            <person name="Hotta K."/>
            <person name="Huang W."/>
            <person name="Kawashima T."/>
            <person name="Lemaire P."/>
            <person name="Martinez D."/>
            <person name="Meinertzhagen I.A."/>
            <person name="Necula S."/>
            <person name="Nonaka M."/>
            <person name="Putnam N."/>
            <person name="Rash S."/>
            <person name="Saiga H."/>
            <person name="Satake M."/>
            <person name="Terry A."/>
            <person name="Yamada L."/>
            <person name="Wang H.G."/>
            <person name="Awazu S."/>
            <person name="Azumi K."/>
            <person name="Boore J."/>
            <person name="Branno M."/>
            <person name="Chin-Bow S."/>
            <person name="DeSantis R."/>
            <person name="Doyle S."/>
            <person name="Francino P."/>
            <person name="Keys D.N."/>
            <person name="Haga S."/>
            <person name="Hayashi H."/>
            <person name="Hino K."/>
            <person name="Imai K.S."/>
            <person name="Inaba K."/>
            <person name="Kano S."/>
            <person name="Kobayashi K."/>
            <person name="Kobayashi M."/>
            <person name="Lee B.I."/>
            <person name="Makabe K.W."/>
            <person name="Manohar C."/>
            <person name="Matassi G."/>
            <person name="Medina M."/>
            <person name="Mochizuki Y."/>
            <person name="Mount S."/>
            <person name="Morishita T."/>
            <person name="Miura S."/>
            <person name="Nakayama A."/>
            <person name="Nishizaka S."/>
            <person name="Nomoto H."/>
            <person name="Ohta F."/>
            <person name="Oishi K."/>
            <person name="Rigoutsos I."/>
            <person name="Sano M."/>
            <person name="Sasaki A."/>
            <person name="Sasakura Y."/>
            <person name="Shoguchi E."/>
            <person name="Shin-i T."/>
            <person name="Spagnuolo A."/>
            <person name="Stainier D."/>
            <person name="Suzuki M.M."/>
            <person name="Tassy O."/>
            <person name="Takatori N."/>
            <person name="Tokuoka M."/>
            <person name="Yagi K."/>
            <person name="Yoshizaki F."/>
            <person name="Wada S."/>
            <person name="Zhang C."/>
            <person name="Hyatt P.D."/>
            <person name="Larimer F."/>
            <person name="Detter C."/>
            <person name="Doggett N."/>
            <person name="Glavina T."/>
            <person name="Hawkins T."/>
            <person name="Richardson P."/>
            <person name="Lucas S."/>
            <person name="Kohara Y."/>
            <person name="Levine M."/>
            <person name="Satoh N."/>
            <person name="Rokhsar D.S."/>
        </authorList>
    </citation>
    <scope>NUCLEOTIDE SEQUENCE [LARGE SCALE GENOMIC DNA]</scope>
</reference>
<name>F6WS34_CIOIN</name>
<keyword evidence="6 7" id="KW-0067">ATP-binding</keyword>
<keyword evidence="4 7" id="KW-0547">Nucleotide-binding</keyword>
<dbReference type="Pfam" id="PF00069">
    <property type="entry name" value="Pkinase"/>
    <property type="match status" value="1"/>
</dbReference>
<dbReference type="GO" id="GO:0004674">
    <property type="term" value="F:protein serine/threonine kinase activity"/>
    <property type="evidence" value="ECO:0007669"/>
    <property type="project" value="UniProtKB-KW"/>
</dbReference>
<proteinExistence type="inferred from homology"/>
<evidence type="ECO:0000313" key="10">
    <source>
        <dbReference type="Ensembl" id="ENSCINP00000004302.3"/>
    </source>
</evidence>
<dbReference type="Ensembl" id="ENSCINT00000004302.3">
    <property type="protein sequence ID" value="ENSCINP00000004302.3"/>
    <property type="gene ID" value="ENSCING00000002105.3"/>
</dbReference>
<organism evidence="10 11">
    <name type="scientific">Ciona intestinalis</name>
    <name type="common">Transparent sea squirt</name>
    <name type="synonym">Ascidia intestinalis</name>
    <dbReference type="NCBI Taxonomy" id="7719"/>
    <lineage>
        <taxon>Eukaryota</taxon>
        <taxon>Metazoa</taxon>
        <taxon>Chordata</taxon>
        <taxon>Tunicata</taxon>
        <taxon>Ascidiacea</taxon>
        <taxon>Phlebobranchia</taxon>
        <taxon>Cionidae</taxon>
        <taxon>Ciona</taxon>
    </lineage>
</organism>
<protein>
    <recommendedName>
        <fullName evidence="9">Protein kinase domain-containing protein</fullName>
    </recommendedName>
</protein>
<accession>F6WS34</accession>
<evidence type="ECO:0000256" key="1">
    <source>
        <dbReference type="ARBA" id="ARBA00010886"/>
    </source>
</evidence>
<dbReference type="Proteomes" id="UP000008144">
    <property type="component" value="Chromosome 8"/>
</dbReference>
<dbReference type="InParanoid" id="F6WS34"/>
<dbReference type="PROSITE" id="PS50011">
    <property type="entry name" value="PROTEIN_KINASE_DOM"/>
    <property type="match status" value="1"/>
</dbReference>
<dbReference type="STRING" id="7719.ENSCINP00000004302"/>